<dbReference type="SUPFAM" id="SSF55048">
    <property type="entry name" value="Probable ACP-binding domain of malonyl-CoA ACP transacylase"/>
    <property type="match status" value="1"/>
</dbReference>
<accession>A0A4C1WNU1</accession>
<dbReference type="GO" id="GO:0004312">
    <property type="term" value="F:fatty acid synthase activity"/>
    <property type="evidence" value="ECO:0007669"/>
    <property type="project" value="TreeGrafter"/>
</dbReference>
<gene>
    <name evidence="2" type="primary">FASN</name>
    <name evidence="2" type="ORF">EVAR_96852_1</name>
</gene>
<keyword evidence="3" id="KW-1185">Reference proteome</keyword>
<name>A0A4C1WNU1_EUMVA</name>
<sequence length="359" mass="40187">MFSEFISAYLGNPKSPQIHVRGDFREWPSKREQTELTGRPKYMTPSYDPIVVTALCTMIALEERILEIVEAITRSKPSSDSREDWVVPDITWVNGVRGCGNTTWVVKHFEIGRDVVITTTLEAARVLREKLDSQLGADAISKIVSLCPPEIEVACHNGPESSTISGPADVMRAFVQELTAKGIFAKEVSCSNIAYHSRYIAKAGPDLLNHLKEVIKDPKPRSQKWVSTSVPRDKWDEPEAKYSSAEYHTNNLLRSVLFEETSRLIPNNAVVIEIAPHGLLQAILKRSLGPNCVHIPLTRRGHSDSVTFLLNNIGQLYQAGLTPQIQALYPQISFPVSTGTPMLSHLVEWMHSEKWYLCS</sequence>
<evidence type="ECO:0000313" key="2">
    <source>
        <dbReference type="EMBL" id="GBP51785.1"/>
    </source>
</evidence>
<protein>
    <submittedName>
        <fullName evidence="2">Fatty acid synthase</fullName>
    </submittedName>
</protein>
<reference evidence="2 3" key="1">
    <citation type="journal article" date="2019" name="Commun. Biol.">
        <title>The bagworm genome reveals a unique fibroin gene that provides high tensile strength.</title>
        <authorList>
            <person name="Kono N."/>
            <person name="Nakamura H."/>
            <person name="Ohtoshi R."/>
            <person name="Tomita M."/>
            <person name="Numata K."/>
            <person name="Arakawa K."/>
        </authorList>
    </citation>
    <scope>NUCLEOTIDE SEQUENCE [LARGE SCALE GENOMIC DNA]</scope>
</reference>
<dbReference type="Pfam" id="PF00698">
    <property type="entry name" value="Acyl_transf_1"/>
    <property type="match status" value="1"/>
</dbReference>
<dbReference type="AlphaFoldDB" id="A0A4C1WNU1"/>
<dbReference type="Gene3D" id="1.10.287.1960">
    <property type="match status" value="1"/>
</dbReference>
<organism evidence="2 3">
    <name type="scientific">Eumeta variegata</name>
    <name type="common">Bagworm moth</name>
    <name type="synonym">Eumeta japonica</name>
    <dbReference type="NCBI Taxonomy" id="151549"/>
    <lineage>
        <taxon>Eukaryota</taxon>
        <taxon>Metazoa</taxon>
        <taxon>Ecdysozoa</taxon>
        <taxon>Arthropoda</taxon>
        <taxon>Hexapoda</taxon>
        <taxon>Insecta</taxon>
        <taxon>Pterygota</taxon>
        <taxon>Neoptera</taxon>
        <taxon>Endopterygota</taxon>
        <taxon>Lepidoptera</taxon>
        <taxon>Glossata</taxon>
        <taxon>Ditrysia</taxon>
        <taxon>Tineoidea</taxon>
        <taxon>Psychidae</taxon>
        <taxon>Oiketicinae</taxon>
        <taxon>Eumeta</taxon>
    </lineage>
</organism>
<dbReference type="PANTHER" id="PTHR43775:SF23">
    <property type="entry name" value="FATTY ACID SYNTHASE 3"/>
    <property type="match status" value="1"/>
</dbReference>
<dbReference type="InterPro" id="IPR016035">
    <property type="entry name" value="Acyl_Trfase/lysoPLipase"/>
</dbReference>
<dbReference type="InterPro" id="IPR014043">
    <property type="entry name" value="Acyl_transferase_dom"/>
</dbReference>
<dbReference type="GO" id="GO:0006633">
    <property type="term" value="P:fatty acid biosynthetic process"/>
    <property type="evidence" value="ECO:0007669"/>
    <property type="project" value="TreeGrafter"/>
</dbReference>
<proteinExistence type="predicted"/>
<dbReference type="Gene3D" id="3.30.70.250">
    <property type="entry name" value="Malonyl-CoA ACP transacylase, ACP-binding"/>
    <property type="match status" value="1"/>
</dbReference>
<dbReference type="SMART" id="SM00827">
    <property type="entry name" value="PKS_AT"/>
    <property type="match status" value="1"/>
</dbReference>
<evidence type="ECO:0000259" key="1">
    <source>
        <dbReference type="SMART" id="SM00827"/>
    </source>
</evidence>
<dbReference type="PANTHER" id="PTHR43775">
    <property type="entry name" value="FATTY ACID SYNTHASE"/>
    <property type="match status" value="1"/>
</dbReference>
<dbReference type="OrthoDB" id="329835at2759"/>
<dbReference type="STRING" id="151549.A0A4C1WNU1"/>
<dbReference type="InterPro" id="IPR050091">
    <property type="entry name" value="PKS_NRPS_Biosynth_Enz"/>
</dbReference>
<dbReference type="Proteomes" id="UP000299102">
    <property type="component" value="Unassembled WGS sequence"/>
</dbReference>
<feature type="domain" description="Malonyl-CoA:ACP transacylase (MAT)" evidence="1">
    <location>
        <begin position="52"/>
        <end position="302"/>
    </location>
</feature>
<dbReference type="Gene3D" id="3.30.70.3290">
    <property type="match status" value="1"/>
</dbReference>
<dbReference type="SUPFAM" id="SSF52151">
    <property type="entry name" value="FabD/lysophospholipase-like"/>
    <property type="match status" value="1"/>
</dbReference>
<evidence type="ECO:0000313" key="3">
    <source>
        <dbReference type="Proteomes" id="UP000299102"/>
    </source>
</evidence>
<dbReference type="EMBL" id="BGZK01000589">
    <property type="protein sequence ID" value="GBP51785.1"/>
    <property type="molecule type" value="Genomic_DNA"/>
</dbReference>
<dbReference type="InterPro" id="IPR016036">
    <property type="entry name" value="Malonyl_transacylase_ACP-bd"/>
</dbReference>
<comment type="caution">
    <text evidence="2">The sequence shown here is derived from an EMBL/GenBank/DDBJ whole genome shotgun (WGS) entry which is preliminary data.</text>
</comment>